<dbReference type="AlphaFoldDB" id="A0AAV3PQ12"/>
<dbReference type="InterPro" id="IPR043128">
    <property type="entry name" value="Rev_trsase/Diguanyl_cyclase"/>
</dbReference>
<dbReference type="SUPFAM" id="SSF56672">
    <property type="entry name" value="DNA/RNA polymerases"/>
    <property type="match status" value="1"/>
</dbReference>
<evidence type="ECO:0000313" key="2">
    <source>
        <dbReference type="EMBL" id="GAA0153002.1"/>
    </source>
</evidence>
<dbReference type="Pfam" id="PF00078">
    <property type="entry name" value="RVT_1"/>
    <property type="match status" value="1"/>
</dbReference>
<keyword evidence="3" id="KW-1185">Reference proteome</keyword>
<dbReference type="InterPro" id="IPR053134">
    <property type="entry name" value="RNA-dir_DNA_polymerase"/>
</dbReference>
<accession>A0AAV3PQ12</accession>
<dbReference type="Gene3D" id="3.30.70.270">
    <property type="match status" value="1"/>
</dbReference>
<reference evidence="2 3" key="1">
    <citation type="submission" date="2024-01" db="EMBL/GenBank/DDBJ databases">
        <title>The complete chloroplast genome sequence of Lithospermum erythrorhizon: insights into the phylogenetic relationship among Boraginaceae species and the maternal lineages of purple gromwells.</title>
        <authorList>
            <person name="Okada T."/>
            <person name="Watanabe K."/>
        </authorList>
    </citation>
    <scope>NUCLEOTIDE SEQUENCE [LARGE SCALE GENOMIC DNA]</scope>
</reference>
<evidence type="ECO:0000259" key="1">
    <source>
        <dbReference type="Pfam" id="PF00078"/>
    </source>
</evidence>
<dbReference type="InterPro" id="IPR043502">
    <property type="entry name" value="DNA/RNA_pol_sf"/>
</dbReference>
<evidence type="ECO:0000313" key="3">
    <source>
        <dbReference type="Proteomes" id="UP001454036"/>
    </source>
</evidence>
<organism evidence="2 3">
    <name type="scientific">Lithospermum erythrorhizon</name>
    <name type="common">Purple gromwell</name>
    <name type="synonym">Lithospermum officinale var. erythrorhizon</name>
    <dbReference type="NCBI Taxonomy" id="34254"/>
    <lineage>
        <taxon>Eukaryota</taxon>
        <taxon>Viridiplantae</taxon>
        <taxon>Streptophyta</taxon>
        <taxon>Embryophyta</taxon>
        <taxon>Tracheophyta</taxon>
        <taxon>Spermatophyta</taxon>
        <taxon>Magnoliopsida</taxon>
        <taxon>eudicotyledons</taxon>
        <taxon>Gunneridae</taxon>
        <taxon>Pentapetalae</taxon>
        <taxon>asterids</taxon>
        <taxon>lamiids</taxon>
        <taxon>Boraginales</taxon>
        <taxon>Boraginaceae</taxon>
        <taxon>Boraginoideae</taxon>
        <taxon>Lithospermeae</taxon>
        <taxon>Lithospermum</taxon>
    </lineage>
</organism>
<feature type="domain" description="Reverse transcriptase" evidence="1">
    <location>
        <begin position="44"/>
        <end position="123"/>
    </location>
</feature>
<dbReference type="CDD" id="cd01647">
    <property type="entry name" value="RT_LTR"/>
    <property type="match status" value="1"/>
</dbReference>
<comment type="caution">
    <text evidence="2">The sequence shown here is derived from an EMBL/GenBank/DDBJ whole genome shotgun (WGS) entry which is preliminary data.</text>
</comment>
<name>A0AAV3PQ12_LITER</name>
<dbReference type="EMBL" id="BAABME010002096">
    <property type="protein sequence ID" value="GAA0153002.1"/>
    <property type="molecule type" value="Genomic_DNA"/>
</dbReference>
<dbReference type="PANTHER" id="PTHR24559:SF430">
    <property type="entry name" value="RNA-DIRECTED DNA POLYMERASE"/>
    <property type="match status" value="1"/>
</dbReference>
<dbReference type="PANTHER" id="PTHR24559">
    <property type="entry name" value="TRANSPOSON TY3-I GAG-POL POLYPROTEIN"/>
    <property type="match status" value="1"/>
</dbReference>
<sequence length="233" mass="27351">MHVVDPEIINKVFPKDCYPLPNIDRLVDSSTGYKVVDFHTAFVTEYDIYCWKVMAFGLKNAGATYQRMVNKVFSTQIDRNMQIYVDEMFIKNQEAADHEANRRESFDNFQRGIEPNPDKIAAVQAIQSARTHKEALCLTGRIAALTWFISRTGYRSFPFFKAIKNWREFEWTPKFSESTLSSVLIRDEENVQKPMYYVNWVMRYPSTEKMVYALIVSARKLKPYFKVHPDQLL</sequence>
<proteinExistence type="predicted"/>
<dbReference type="InterPro" id="IPR000477">
    <property type="entry name" value="RT_dom"/>
</dbReference>
<protein>
    <recommendedName>
        <fullName evidence="1">Reverse transcriptase domain-containing protein</fullName>
    </recommendedName>
</protein>
<dbReference type="Proteomes" id="UP001454036">
    <property type="component" value="Unassembled WGS sequence"/>
</dbReference>
<gene>
    <name evidence="2" type="ORF">LIER_11341</name>
</gene>